<dbReference type="SUPFAM" id="SSF55120">
    <property type="entry name" value="Pseudouridine synthase"/>
    <property type="match status" value="1"/>
</dbReference>
<name>A0A7U4QLE9_DESA2</name>
<dbReference type="InterPro" id="IPR020103">
    <property type="entry name" value="PsdUridine_synth_cat_dom_sf"/>
</dbReference>
<accession>A0A7U4QLE9</accession>
<evidence type="ECO:0000256" key="4">
    <source>
        <dbReference type="PROSITE-ProRule" id="PRU00182"/>
    </source>
</evidence>
<evidence type="ECO:0000256" key="5">
    <source>
        <dbReference type="RuleBase" id="RU003887"/>
    </source>
</evidence>
<reference evidence="7 8" key="1">
    <citation type="submission" date="2015-10" db="EMBL/GenBank/DDBJ databases">
        <title>Candidatus Desulfofervidus auxilii, a hydrogenotrophic sulfate-reducing bacterium involved in the thermophilic anaerobic oxidation of methane.</title>
        <authorList>
            <person name="Krukenberg V."/>
            <person name="Richter M."/>
            <person name="Wegener G."/>
        </authorList>
    </citation>
    <scope>NUCLEOTIDE SEQUENCE [LARGE SCALE GENOMIC DNA]</scope>
    <source>
        <strain evidence="7 8">HS1</strain>
    </source>
</reference>
<dbReference type="KEGG" id="daw:HS1_001711"/>
<gene>
    <name evidence="7" type="ORF">HS1_001711</name>
</gene>
<evidence type="ECO:0000259" key="6">
    <source>
        <dbReference type="SMART" id="SM00363"/>
    </source>
</evidence>
<dbReference type="CDD" id="cd00165">
    <property type="entry name" value="S4"/>
    <property type="match status" value="1"/>
</dbReference>
<dbReference type="InterPro" id="IPR020094">
    <property type="entry name" value="TruA/RsuA/RluB/E/F_N"/>
</dbReference>
<dbReference type="PROSITE" id="PS01149">
    <property type="entry name" value="PSI_RSU"/>
    <property type="match status" value="1"/>
</dbReference>
<dbReference type="InterPro" id="IPR050343">
    <property type="entry name" value="RsuA_PseudoU_synthase"/>
</dbReference>
<dbReference type="Gene3D" id="3.30.70.1560">
    <property type="entry name" value="Alpha-L RNA-binding motif"/>
    <property type="match status" value="1"/>
</dbReference>
<dbReference type="InterPro" id="IPR006145">
    <property type="entry name" value="PsdUridine_synth_RsuA/RluA"/>
</dbReference>
<dbReference type="InterPro" id="IPR018496">
    <property type="entry name" value="PsdUridine_synth_RsuA/RluB_CS"/>
</dbReference>
<dbReference type="Gene3D" id="3.10.290.10">
    <property type="entry name" value="RNA-binding S4 domain"/>
    <property type="match status" value="1"/>
</dbReference>
<dbReference type="Gene3D" id="3.30.70.580">
    <property type="entry name" value="Pseudouridine synthase I, catalytic domain, N-terminal subdomain"/>
    <property type="match status" value="1"/>
</dbReference>
<comment type="similarity">
    <text evidence="1 5">Belongs to the pseudouridine synthase RsuA family.</text>
</comment>
<evidence type="ECO:0000256" key="2">
    <source>
        <dbReference type="ARBA" id="ARBA00022884"/>
    </source>
</evidence>
<feature type="domain" description="RNA-binding S4" evidence="6">
    <location>
        <begin position="3"/>
        <end position="65"/>
    </location>
</feature>
<keyword evidence="8" id="KW-1185">Reference proteome</keyword>
<dbReference type="PANTHER" id="PTHR47683">
    <property type="entry name" value="PSEUDOURIDINE SYNTHASE FAMILY PROTEIN-RELATED"/>
    <property type="match status" value="1"/>
</dbReference>
<dbReference type="GO" id="GO:0003723">
    <property type="term" value="F:RNA binding"/>
    <property type="evidence" value="ECO:0007669"/>
    <property type="project" value="UniProtKB-KW"/>
</dbReference>
<dbReference type="FunFam" id="3.10.290.10:FF:000003">
    <property type="entry name" value="Pseudouridine synthase"/>
    <property type="match status" value="1"/>
</dbReference>
<dbReference type="CDD" id="cd02870">
    <property type="entry name" value="PseudoU_synth_RsuA_like"/>
    <property type="match status" value="1"/>
</dbReference>
<keyword evidence="3 5" id="KW-0413">Isomerase</keyword>
<sequence length="244" mass="27727">MKQRLQKVLSRAGITSRRKAEKLILAGQVKVDGKVIKELGTKVDPETQFIEVDGCPLEIPPLVYLMLYKPRNYLTTLSDPLGRPKVTDLLKNLSTRVFPVGRLDFDAEGLLLLTNDGEFANLLIHPRYKVPKTYLVKIKGIPTHNVLKKFKEGIKLEDGKTLPAQVRVIRTLKNNTWLELTIWEGRYRQVKRMCAAIGHPVFRLKRIRIGPLSLGHLRPGEYRFLTPKEINSLKAMASRQSGSP</sequence>
<evidence type="ECO:0000256" key="1">
    <source>
        <dbReference type="ARBA" id="ARBA00008348"/>
    </source>
</evidence>
<dbReference type="PROSITE" id="PS50889">
    <property type="entry name" value="S4"/>
    <property type="match status" value="1"/>
</dbReference>
<dbReference type="RefSeq" id="WP_066063966.1">
    <property type="nucleotide sequence ID" value="NZ_CP013015.1"/>
</dbReference>
<organism evidence="7 8">
    <name type="scientific">Desulfofervidus auxilii</name>
    <dbReference type="NCBI Taxonomy" id="1621989"/>
    <lineage>
        <taxon>Bacteria</taxon>
        <taxon>Pseudomonadati</taxon>
        <taxon>Thermodesulfobacteriota</taxon>
        <taxon>Candidatus Desulfofervidia</taxon>
        <taxon>Candidatus Desulfofervidales</taxon>
        <taxon>Candidatus Desulfofervidaceae</taxon>
        <taxon>Candidatus Desulfofervidus</taxon>
    </lineage>
</organism>
<dbReference type="GO" id="GO:0120159">
    <property type="term" value="F:rRNA pseudouridine synthase activity"/>
    <property type="evidence" value="ECO:0007669"/>
    <property type="project" value="UniProtKB-ARBA"/>
</dbReference>
<dbReference type="AlphaFoldDB" id="A0A7U4QLE9"/>
<dbReference type="EMBL" id="CP013015">
    <property type="protein sequence ID" value="AMM41505.1"/>
    <property type="molecule type" value="Genomic_DNA"/>
</dbReference>
<dbReference type="PANTHER" id="PTHR47683:SF2">
    <property type="entry name" value="RNA-BINDING S4 DOMAIN-CONTAINING PROTEIN"/>
    <property type="match status" value="1"/>
</dbReference>
<dbReference type="Pfam" id="PF00849">
    <property type="entry name" value="PseudoU_synth_2"/>
    <property type="match status" value="1"/>
</dbReference>
<dbReference type="Pfam" id="PF01479">
    <property type="entry name" value="S4"/>
    <property type="match status" value="1"/>
</dbReference>
<dbReference type="NCBIfam" id="TIGR00093">
    <property type="entry name" value="pseudouridine synthase"/>
    <property type="match status" value="1"/>
</dbReference>
<dbReference type="OrthoDB" id="9807213at2"/>
<evidence type="ECO:0000313" key="7">
    <source>
        <dbReference type="EMBL" id="AMM41505.1"/>
    </source>
</evidence>
<evidence type="ECO:0000313" key="8">
    <source>
        <dbReference type="Proteomes" id="UP000070560"/>
    </source>
</evidence>
<dbReference type="GO" id="GO:0000455">
    <property type="term" value="P:enzyme-directed rRNA pseudouridine synthesis"/>
    <property type="evidence" value="ECO:0007669"/>
    <property type="project" value="UniProtKB-ARBA"/>
</dbReference>
<dbReference type="InterPro" id="IPR002942">
    <property type="entry name" value="S4_RNA-bd"/>
</dbReference>
<evidence type="ECO:0000256" key="3">
    <source>
        <dbReference type="ARBA" id="ARBA00023235"/>
    </source>
</evidence>
<dbReference type="EC" id="5.4.99.-" evidence="5"/>
<dbReference type="SMART" id="SM00363">
    <property type="entry name" value="S4"/>
    <property type="match status" value="1"/>
</dbReference>
<protein>
    <recommendedName>
        <fullName evidence="5">Pseudouridine synthase</fullName>
        <ecNumber evidence="5">5.4.99.-</ecNumber>
    </recommendedName>
</protein>
<dbReference type="InterPro" id="IPR000748">
    <property type="entry name" value="PsdUridine_synth_RsuA/RluB/E/F"/>
</dbReference>
<dbReference type="InterPro" id="IPR036986">
    <property type="entry name" value="S4_RNA-bd_sf"/>
</dbReference>
<proteinExistence type="inferred from homology"/>
<dbReference type="Proteomes" id="UP000070560">
    <property type="component" value="Chromosome"/>
</dbReference>
<dbReference type="FunFam" id="3.30.70.1560:FF:000001">
    <property type="entry name" value="Pseudouridine synthase"/>
    <property type="match status" value="1"/>
</dbReference>
<dbReference type="SUPFAM" id="SSF55174">
    <property type="entry name" value="Alpha-L RNA-binding motif"/>
    <property type="match status" value="1"/>
</dbReference>
<dbReference type="GO" id="GO:0005829">
    <property type="term" value="C:cytosol"/>
    <property type="evidence" value="ECO:0007669"/>
    <property type="project" value="UniProtKB-ARBA"/>
</dbReference>
<dbReference type="InterPro" id="IPR042092">
    <property type="entry name" value="PsdUridine_s_RsuA/RluB/E/F_cat"/>
</dbReference>
<keyword evidence="2 4" id="KW-0694">RNA-binding</keyword>